<protein>
    <submittedName>
        <fullName evidence="2">Uncharacterized protein</fullName>
    </submittedName>
</protein>
<feature type="transmembrane region" description="Helical" evidence="1">
    <location>
        <begin position="51"/>
        <end position="68"/>
    </location>
</feature>
<dbReference type="Proteomes" id="UP000031030">
    <property type="component" value="Unassembled WGS sequence"/>
</dbReference>
<feature type="transmembrane region" description="Helical" evidence="1">
    <location>
        <begin position="112"/>
        <end position="137"/>
    </location>
</feature>
<dbReference type="EMBL" id="JTDK01000014">
    <property type="protein sequence ID" value="KHK96621.1"/>
    <property type="molecule type" value="Genomic_DNA"/>
</dbReference>
<name>A0A0B2A0S5_9MICO</name>
<keyword evidence="3" id="KW-1185">Reference proteome</keyword>
<dbReference type="STRING" id="1348253.LK09_14970"/>
<evidence type="ECO:0000256" key="1">
    <source>
        <dbReference type="SAM" id="Phobius"/>
    </source>
</evidence>
<gene>
    <name evidence="2" type="ORF">LK09_14970</name>
</gene>
<sequence>MPAVTDARLPIRWVVWAGIGWLVVVAGWLIADGAIVMSIPGSPAAAAWTTWAIPGLVVAATIGYGALLGQGRRSVMIWFAALVGALAQILSYILVTVITAGPHASLDVTAGLILLALPVFVMLAALLWIGAGTAAVVRQIRTRSKGRSPRLK</sequence>
<comment type="caution">
    <text evidence="2">The sequence shown here is derived from an EMBL/GenBank/DDBJ whole genome shotgun (WGS) entry which is preliminary data.</text>
</comment>
<accession>A0A0B2A0S5</accession>
<evidence type="ECO:0000313" key="3">
    <source>
        <dbReference type="Proteomes" id="UP000031030"/>
    </source>
</evidence>
<organism evidence="2 3">
    <name type="scientific">Microbacterium mangrovi</name>
    <dbReference type="NCBI Taxonomy" id="1348253"/>
    <lineage>
        <taxon>Bacteria</taxon>
        <taxon>Bacillati</taxon>
        <taxon>Actinomycetota</taxon>
        <taxon>Actinomycetes</taxon>
        <taxon>Micrococcales</taxon>
        <taxon>Microbacteriaceae</taxon>
        <taxon>Microbacterium</taxon>
    </lineage>
</organism>
<evidence type="ECO:0000313" key="2">
    <source>
        <dbReference type="EMBL" id="KHK96621.1"/>
    </source>
</evidence>
<reference evidence="2 3" key="1">
    <citation type="submission" date="2014-11" db="EMBL/GenBank/DDBJ databases">
        <title>Genome sequence of Microbacterium mangrovi MUSC 115(T).</title>
        <authorList>
            <person name="Lee L.-H."/>
        </authorList>
    </citation>
    <scope>NUCLEOTIDE SEQUENCE [LARGE SCALE GENOMIC DNA]</scope>
    <source>
        <strain evidence="2 3">MUSC 115</strain>
    </source>
</reference>
<dbReference type="RefSeq" id="WP_039401102.1">
    <property type="nucleotide sequence ID" value="NZ_JTDK01000014.1"/>
</dbReference>
<keyword evidence="1" id="KW-1133">Transmembrane helix</keyword>
<feature type="transmembrane region" description="Helical" evidence="1">
    <location>
        <begin position="12"/>
        <end position="31"/>
    </location>
</feature>
<proteinExistence type="predicted"/>
<keyword evidence="1" id="KW-0812">Transmembrane</keyword>
<dbReference type="AlphaFoldDB" id="A0A0B2A0S5"/>
<keyword evidence="1" id="KW-0472">Membrane</keyword>
<feature type="transmembrane region" description="Helical" evidence="1">
    <location>
        <begin position="75"/>
        <end position="100"/>
    </location>
</feature>